<evidence type="ECO:0000256" key="4">
    <source>
        <dbReference type="ARBA" id="ARBA00022692"/>
    </source>
</evidence>
<dbReference type="EMBL" id="QOQF01000029">
    <property type="protein sequence ID" value="RCL75757.1"/>
    <property type="molecule type" value="Genomic_DNA"/>
</dbReference>
<comment type="subunit">
    <text evidence="13">F-type ATPases have 2 components, F(1) - the catalytic core - and F(0) - the membrane proton channel. F(1) has five subunits: alpha(3), beta(3), gamma(1), delta(1), epsilon(1). F(0) has three main subunits: a(1), b(2) and c(10-14). The alpha and beta chains form an alternating ring which encloses part of the gamma chain. F(1) is attached to F(0) by a central stalk formed by the gamma and epsilon chains, while a peripheral stalk is formed by the delta and b chains.</text>
</comment>
<evidence type="ECO:0000256" key="5">
    <source>
        <dbReference type="ARBA" id="ARBA00022781"/>
    </source>
</evidence>
<dbReference type="Pfam" id="PF00430">
    <property type="entry name" value="ATP-synt_B"/>
    <property type="match status" value="1"/>
</dbReference>
<dbReference type="InterPro" id="IPR050059">
    <property type="entry name" value="ATP_synthase_B_chain"/>
</dbReference>
<evidence type="ECO:0000313" key="17">
    <source>
        <dbReference type="Proteomes" id="UP000252132"/>
    </source>
</evidence>
<feature type="transmembrane region" description="Helical" evidence="13">
    <location>
        <begin position="6"/>
        <end position="25"/>
    </location>
</feature>
<evidence type="ECO:0000256" key="3">
    <source>
        <dbReference type="ARBA" id="ARBA00022547"/>
    </source>
</evidence>
<keyword evidence="2 13" id="KW-0813">Transport</keyword>
<comment type="function">
    <text evidence="10 13">F(1)F(0) ATP synthase produces ATP from ADP in the presence of a proton or sodium gradient. F-type ATPases consist of two structural domains, F(1) containing the extramembraneous catalytic core and F(0) containing the membrane proton channel, linked together by a central stalk and a peripheral stalk. During catalysis, ATP synthesis in the catalytic domain of F(1) is coupled via a rotary mechanism of the central stalk subunits to proton translocation.</text>
</comment>
<evidence type="ECO:0000313" key="16">
    <source>
        <dbReference type="EMBL" id="RCL75757.1"/>
    </source>
</evidence>
<comment type="subcellular location">
    <subcellularLocation>
        <location evidence="13">Cell membrane</location>
        <topology evidence="13">Single-pass membrane protein</topology>
    </subcellularLocation>
    <subcellularLocation>
        <location evidence="12">Endomembrane system</location>
        <topology evidence="12">Single-pass membrane protein</topology>
    </subcellularLocation>
</comment>
<evidence type="ECO:0000256" key="6">
    <source>
        <dbReference type="ARBA" id="ARBA00022989"/>
    </source>
</evidence>
<keyword evidence="5 13" id="KW-0375">Hydrogen ion transport</keyword>
<reference evidence="16 17" key="1">
    <citation type="journal article" date="2018" name="Microbiome">
        <title>Fine metagenomic profile of the Mediterranean stratified and mixed water columns revealed by assembly and recruitment.</title>
        <authorList>
            <person name="Haro-Moreno J.M."/>
            <person name="Lopez-Perez M."/>
            <person name="De La Torre J.R."/>
            <person name="Picazo A."/>
            <person name="Camacho A."/>
            <person name="Rodriguez-Valera F."/>
        </authorList>
    </citation>
    <scope>NUCLEOTIDE SEQUENCE [LARGE SCALE GENOMIC DNA]</scope>
    <source>
        <strain evidence="16">MED-G55</strain>
    </source>
</reference>
<evidence type="ECO:0000256" key="12">
    <source>
        <dbReference type="ARBA" id="ARBA00037847"/>
    </source>
</evidence>
<comment type="similarity">
    <text evidence="1 13 14">Belongs to the ATPase B chain family.</text>
</comment>
<protein>
    <recommendedName>
        <fullName evidence="13">ATP synthase subunit b</fullName>
    </recommendedName>
    <alternativeName>
        <fullName evidence="13">ATP synthase F(0) sector subunit b</fullName>
    </alternativeName>
    <alternativeName>
        <fullName evidence="13">ATPase subunit I</fullName>
    </alternativeName>
    <alternativeName>
        <fullName evidence="13">F-type ATPase subunit b</fullName>
        <shortName evidence="13">F-ATPase subunit b</shortName>
    </alternativeName>
</protein>
<keyword evidence="8 13" id="KW-0472">Membrane</keyword>
<keyword evidence="13" id="KW-1003">Cell membrane</keyword>
<evidence type="ECO:0000256" key="8">
    <source>
        <dbReference type="ARBA" id="ARBA00023136"/>
    </source>
</evidence>
<evidence type="ECO:0000256" key="10">
    <source>
        <dbReference type="ARBA" id="ARBA00025198"/>
    </source>
</evidence>
<evidence type="ECO:0000256" key="2">
    <source>
        <dbReference type="ARBA" id="ARBA00022448"/>
    </source>
</evidence>
<evidence type="ECO:0000256" key="13">
    <source>
        <dbReference type="HAMAP-Rule" id="MF_01398"/>
    </source>
</evidence>
<dbReference type="GO" id="GO:0045259">
    <property type="term" value="C:proton-transporting ATP synthase complex"/>
    <property type="evidence" value="ECO:0007669"/>
    <property type="project" value="UniProtKB-KW"/>
</dbReference>
<name>A0A368DV92_9PROT</name>
<evidence type="ECO:0000256" key="11">
    <source>
        <dbReference type="ARBA" id="ARBA00025614"/>
    </source>
</evidence>
<dbReference type="PANTHER" id="PTHR33445">
    <property type="entry name" value="ATP SYNTHASE SUBUNIT B', CHLOROPLASTIC"/>
    <property type="match status" value="1"/>
</dbReference>
<dbReference type="CDD" id="cd06503">
    <property type="entry name" value="ATP-synt_Fo_b"/>
    <property type="match status" value="1"/>
</dbReference>
<dbReference type="GO" id="GO:0012505">
    <property type="term" value="C:endomembrane system"/>
    <property type="evidence" value="ECO:0007669"/>
    <property type="project" value="UniProtKB-SubCell"/>
</dbReference>
<keyword evidence="6 13" id="KW-1133">Transmembrane helix</keyword>
<accession>A0A368DV92</accession>
<keyword evidence="4 13" id="KW-0812">Transmembrane</keyword>
<evidence type="ECO:0000256" key="14">
    <source>
        <dbReference type="RuleBase" id="RU003848"/>
    </source>
</evidence>
<dbReference type="GO" id="GO:0046933">
    <property type="term" value="F:proton-transporting ATP synthase activity, rotational mechanism"/>
    <property type="evidence" value="ECO:0007669"/>
    <property type="project" value="UniProtKB-UniRule"/>
</dbReference>
<dbReference type="Proteomes" id="UP000252132">
    <property type="component" value="Unassembled WGS sequence"/>
</dbReference>
<keyword evidence="3 13" id="KW-0138">CF(0)</keyword>
<dbReference type="InterPro" id="IPR002146">
    <property type="entry name" value="ATP_synth_b/b'su_bac/chlpt"/>
</dbReference>
<proteinExistence type="inferred from homology"/>
<dbReference type="HAMAP" id="MF_01398">
    <property type="entry name" value="ATP_synth_b_bprime"/>
    <property type="match status" value="1"/>
</dbReference>
<evidence type="ECO:0000256" key="1">
    <source>
        <dbReference type="ARBA" id="ARBA00005513"/>
    </source>
</evidence>
<keyword evidence="9 13" id="KW-0066">ATP synthesis</keyword>
<dbReference type="GO" id="GO:0046961">
    <property type="term" value="F:proton-transporting ATPase activity, rotational mechanism"/>
    <property type="evidence" value="ECO:0007669"/>
    <property type="project" value="TreeGrafter"/>
</dbReference>
<dbReference type="GO" id="GO:0005886">
    <property type="term" value="C:plasma membrane"/>
    <property type="evidence" value="ECO:0007669"/>
    <property type="project" value="UniProtKB-SubCell"/>
</dbReference>
<feature type="coiled-coil region" evidence="15">
    <location>
        <begin position="30"/>
        <end position="122"/>
    </location>
</feature>
<comment type="function">
    <text evidence="11">Component of the F(0) channel, it forms part of the peripheral stalk, linking F(1) to F(0). The b'-subunit is a diverged and duplicated form of b found in plants and photosynthetic bacteria.</text>
</comment>
<gene>
    <name evidence="13" type="primary">atpF</name>
    <name evidence="16" type="ORF">DBW69_06000</name>
</gene>
<organism evidence="16 17">
    <name type="scientific">PS1 clade bacterium</name>
    <dbReference type="NCBI Taxonomy" id="2175152"/>
    <lineage>
        <taxon>Bacteria</taxon>
        <taxon>Pseudomonadati</taxon>
        <taxon>Pseudomonadota</taxon>
        <taxon>Alphaproteobacteria</taxon>
        <taxon>PS1 clade</taxon>
    </lineage>
</organism>
<evidence type="ECO:0000256" key="15">
    <source>
        <dbReference type="SAM" id="Coils"/>
    </source>
</evidence>
<evidence type="ECO:0000256" key="7">
    <source>
        <dbReference type="ARBA" id="ARBA00023065"/>
    </source>
</evidence>
<keyword evidence="7 13" id="KW-0406">Ion transport</keyword>
<evidence type="ECO:0000256" key="9">
    <source>
        <dbReference type="ARBA" id="ARBA00023310"/>
    </source>
</evidence>
<dbReference type="AlphaFoldDB" id="A0A368DV92"/>
<comment type="caution">
    <text evidence="16">The sequence shown here is derived from an EMBL/GenBank/DDBJ whole genome shotgun (WGS) entry which is preliminary data.</text>
</comment>
<dbReference type="PANTHER" id="PTHR33445:SF1">
    <property type="entry name" value="ATP SYNTHASE SUBUNIT B"/>
    <property type="match status" value="1"/>
</dbReference>
<keyword evidence="15" id="KW-0175">Coiled coil</keyword>
<sequence>MSFDASFFVALSFALVILGFLKLGLPGRVASMLDERADKIREELEQAQNLRDEAQALLKNYRQRVKKAEEESRSMIEQAKLDSEKMAEDAKVALQARLERKTRQAEDKIAQAEAQLSQEIRAVSAELAISAAGKLISENLTTETADKILNNSIQNVSSHLN</sequence>